<dbReference type="InterPro" id="IPR002347">
    <property type="entry name" value="SDR_fam"/>
</dbReference>
<accession>A0AAN6ZJV0</accession>
<dbReference type="InterPro" id="IPR057326">
    <property type="entry name" value="KR_dom"/>
</dbReference>
<evidence type="ECO:0000256" key="3">
    <source>
        <dbReference type="ARBA" id="ARBA00023002"/>
    </source>
</evidence>
<dbReference type="RefSeq" id="XP_062633884.1">
    <property type="nucleotide sequence ID" value="XM_062784721.1"/>
</dbReference>
<dbReference type="AlphaFoldDB" id="A0AAN6ZJV0"/>
<dbReference type="PANTHER" id="PTHR42901:SF1">
    <property type="entry name" value="ALCOHOL DEHYDROGENASE"/>
    <property type="match status" value="1"/>
</dbReference>
<keyword evidence="2" id="KW-0521">NADP</keyword>
<evidence type="ECO:0000313" key="6">
    <source>
        <dbReference type="Proteomes" id="UP001302676"/>
    </source>
</evidence>
<evidence type="ECO:0000256" key="1">
    <source>
        <dbReference type="ARBA" id="ARBA00006484"/>
    </source>
</evidence>
<dbReference type="Proteomes" id="UP001302676">
    <property type="component" value="Unassembled WGS sequence"/>
</dbReference>
<dbReference type="InterPro" id="IPR020904">
    <property type="entry name" value="Sc_DH/Rdtase_CS"/>
</dbReference>
<keyword evidence="3" id="KW-0560">Oxidoreductase</keyword>
<proteinExistence type="inferred from homology"/>
<dbReference type="SUPFAM" id="SSF51735">
    <property type="entry name" value="NAD(P)-binding Rossmann-fold domains"/>
    <property type="match status" value="1"/>
</dbReference>
<reference evidence="5" key="1">
    <citation type="journal article" date="2023" name="Mol. Phylogenet. Evol.">
        <title>Genome-scale phylogeny and comparative genomics of the fungal order Sordariales.</title>
        <authorList>
            <person name="Hensen N."/>
            <person name="Bonometti L."/>
            <person name="Westerberg I."/>
            <person name="Brannstrom I.O."/>
            <person name="Guillou S."/>
            <person name="Cros-Aarteil S."/>
            <person name="Calhoun S."/>
            <person name="Haridas S."/>
            <person name="Kuo A."/>
            <person name="Mondo S."/>
            <person name="Pangilinan J."/>
            <person name="Riley R."/>
            <person name="LaButti K."/>
            <person name="Andreopoulos B."/>
            <person name="Lipzen A."/>
            <person name="Chen C."/>
            <person name="Yan M."/>
            <person name="Daum C."/>
            <person name="Ng V."/>
            <person name="Clum A."/>
            <person name="Steindorff A."/>
            <person name="Ohm R.A."/>
            <person name="Martin F."/>
            <person name="Silar P."/>
            <person name="Natvig D.O."/>
            <person name="Lalanne C."/>
            <person name="Gautier V."/>
            <person name="Ament-Velasquez S.L."/>
            <person name="Kruys A."/>
            <person name="Hutchinson M.I."/>
            <person name="Powell A.J."/>
            <person name="Barry K."/>
            <person name="Miller A.N."/>
            <person name="Grigoriev I.V."/>
            <person name="Debuchy R."/>
            <person name="Gladieux P."/>
            <person name="Hiltunen Thoren M."/>
            <person name="Johannesson H."/>
        </authorList>
    </citation>
    <scope>NUCLEOTIDE SEQUENCE</scope>
    <source>
        <strain evidence="5">CBS 141.50</strain>
    </source>
</reference>
<dbReference type="PROSITE" id="PS00061">
    <property type="entry name" value="ADH_SHORT"/>
    <property type="match status" value="1"/>
</dbReference>
<dbReference type="PRINTS" id="PR00081">
    <property type="entry name" value="GDHRDH"/>
</dbReference>
<dbReference type="SMART" id="SM00822">
    <property type="entry name" value="PKS_KR"/>
    <property type="match status" value="1"/>
</dbReference>
<dbReference type="InterPro" id="IPR036291">
    <property type="entry name" value="NAD(P)-bd_dom_sf"/>
</dbReference>
<dbReference type="GO" id="GO:0016491">
    <property type="term" value="F:oxidoreductase activity"/>
    <property type="evidence" value="ECO:0007669"/>
    <property type="project" value="UniProtKB-KW"/>
</dbReference>
<dbReference type="Pfam" id="PF00106">
    <property type="entry name" value="adh_short"/>
    <property type="match status" value="1"/>
</dbReference>
<protein>
    <recommendedName>
        <fullName evidence="4">Ketoreductase domain-containing protein</fullName>
    </recommendedName>
</protein>
<gene>
    <name evidence="5" type="ORF">C8A04DRAFT_39811</name>
</gene>
<reference evidence="5" key="2">
    <citation type="submission" date="2023-05" db="EMBL/GenBank/DDBJ databases">
        <authorList>
            <consortium name="Lawrence Berkeley National Laboratory"/>
            <person name="Steindorff A."/>
            <person name="Hensen N."/>
            <person name="Bonometti L."/>
            <person name="Westerberg I."/>
            <person name="Brannstrom I.O."/>
            <person name="Guillou S."/>
            <person name="Cros-Aarteil S."/>
            <person name="Calhoun S."/>
            <person name="Haridas S."/>
            <person name="Kuo A."/>
            <person name="Mondo S."/>
            <person name="Pangilinan J."/>
            <person name="Riley R."/>
            <person name="Labutti K."/>
            <person name="Andreopoulos B."/>
            <person name="Lipzen A."/>
            <person name="Chen C."/>
            <person name="Yanf M."/>
            <person name="Daum C."/>
            <person name="Ng V."/>
            <person name="Clum A."/>
            <person name="Ohm R."/>
            <person name="Martin F."/>
            <person name="Silar P."/>
            <person name="Natvig D."/>
            <person name="Lalanne C."/>
            <person name="Gautier V."/>
            <person name="Ament-Velasquez S.L."/>
            <person name="Kruys A."/>
            <person name="Hutchinson M.I."/>
            <person name="Powell A.J."/>
            <person name="Barry K."/>
            <person name="Miller A.N."/>
            <person name="Grigoriev I.V."/>
            <person name="Debuchy R."/>
            <person name="Gladieux P."/>
            <person name="Thoren M.H."/>
            <person name="Johannesson H."/>
        </authorList>
    </citation>
    <scope>NUCLEOTIDE SEQUENCE</scope>
    <source>
        <strain evidence="5">CBS 141.50</strain>
    </source>
</reference>
<keyword evidence="6" id="KW-1185">Reference proteome</keyword>
<comment type="caution">
    <text evidence="5">The sequence shown here is derived from an EMBL/GenBank/DDBJ whole genome shotgun (WGS) entry which is preliminary data.</text>
</comment>
<dbReference type="GeneID" id="87821334"/>
<dbReference type="Gene3D" id="3.40.50.720">
    <property type="entry name" value="NAD(P)-binding Rossmann-like Domain"/>
    <property type="match status" value="1"/>
</dbReference>
<dbReference type="EMBL" id="MU853629">
    <property type="protein sequence ID" value="KAK4140513.1"/>
    <property type="molecule type" value="Genomic_DNA"/>
</dbReference>
<evidence type="ECO:0000256" key="2">
    <source>
        <dbReference type="ARBA" id="ARBA00022857"/>
    </source>
</evidence>
<feature type="domain" description="Ketoreductase" evidence="4">
    <location>
        <begin position="34"/>
        <end position="229"/>
    </location>
</feature>
<sequence>MTVNAPFPSPTPTWHNNTYAALSPKRPELSAKGKNVLITGGGTGIGAATARAFAEAGAARIALLGRRAQPLLDTKAALEREFGSSGSGLQVYTFPTDVTKQSEVNAAFSGFLGDADNANHQKIDVVVSNAAFTGPFEPVSNVDGDAFLHAINVNLSGALYVAQAFLRYAAPDAVVVNVSSSAAHLEFGGAGLVAYSTAKMAGVRIWDALAAANPKLGVFHIQPGVVDTDMNREVGGVKAVGHEDHVSLPGTFSLWLASPEARFLNGKFLWANWDVEELKARREELETTSFLNLSLGGWPFGEPGWKPVWNAN</sequence>
<name>A0AAN6ZJV0_9PEZI</name>
<evidence type="ECO:0000259" key="4">
    <source>
        <dbReference type="SMART" id="SM00822"/>
    </source>
</evidence>
<dbReference type="CDD" id="cd05233">
    <property type="entry name" value="SDR_c"/>
    <property type="match status" value="1"/>
</dbReference>
<dbReference type="PANTHER" id="PTHR42901">
    <property type="entry name" value="ALCOHOL DEHYDROGENASE"/>
    <property type="match status" value="1"/>
</dbReference>
<comment type="similarity">
    <text evidence="1">Belongs to the short-chain dehydrogenases/reductases (SDR) family.</text>
</comment>
<organism evidence="5 6">
    <name type="scientific">Dichotomopilus funicola</name>
    <dbReference type="NCBI Taxonomy" id="1934379"/>
    <lineage>
        <taxon>Eukaryota</taxon>
        <taxon>Fungi</taxon>
        <taxon>Dikarya</taxon>
        <taxon>Ascomycota</taxon>
        <taxon>Pezizomycotina</taxon>
        <taxon>Sordariomycetes</taxon>
        <taxon>Sordariomycetidae</taxon>
        <taxon>Sordariales</taxon>
        <taxon>Chaetomiaceae</taxon>
        <taxon>Dichotomopilus</taxon>
    </lineage>
</organism>
<evidence type="ECO:0000313" key="5">
    <source>
        <dbReference type="EMBL" id="KAK4140513.1"/>
    </source>
</evidence>